<organism evidence="1">
    <name type="scientific">marine sediment metagenome</name>
    <dbReference type="NCBI Taxonomy" id="412755"/>
    <lineage>
        <taxon>unclassified sequences</taxon>
        <taxon>metagenomes</taxon>
        <taxon>ecological metagenomes</taxon>
    </lineage>
</organism>
<accession>A0A0F9CS88</accession>
<evidence type="ECO:0000313" key="1">
    <source>
        <dbReference type="EMBL" id="KKL52074.1"/>
    </source>
</evidence>
<sequence>MAVSDKYTIANNTYTQVAKADPKDRLEIEIGDSKQPDFYPQVKIQRWDNEVNASFRLLDNEPKQLTTEGDTIKLIGAPKEVHERLHQLCVLLPNIGVDDDHFRLYGDRALGYDDFVVPPFGNVH</sequence>
<name>A0A0F9CS88_9ZZZZ</name>
<reference evidence="1" key="1">
    <citation type="journal article" date="2015" name="Nature">
        <title>Complex archaea that bridge the gap between prokaryotes and eukaryotes.</title>
        <authorList>
            <person name="Spang A."/>
            <person name="Saw J.H."/>
            <person name="Jorgensen S.L."/>
            <person name="Zaremba-Niedzwiedzka K."/>
            <person name="Martijn J."/>
            <person name="Lind A.E."/>
            <person name="van Eijk R."/>
            <person name="Schleper C."/>
            <person name="Guy L."/>
            <person name="Ettema T.J."/>
        </authorList>
    </citation>
    <scope>NUCLEOTIDE SEQUENCE</scope>
</reference>
<gene>
    <name evidence="1" type="ORF">LCGC14_2289150</name>
</gene>
<protein>
    <submittedName>
        <fullName evidence="1">Uncharacterized protein</fullName>
    </submittedName>
</protein>
<comment type="caution">
    <text evidence="1">The sequence shown here is derived from an EMBL/GenBank/DDBJ whole genome shotgun (WGS) entry which is preliminary data.</text>
</comment>
<dbReference type="AlphaFoldDB" id="A0A0F9CS88"/>
<proteinExistence type="predicted"/>
<dbReference type="EMBL" id="LAZR01032019">
    <property type="protein sequence ID" value="KKL52074.1"/>
    <property type="molecule type" value="Genomic_DNA"/>
</dbReference>